<evidence type="ECO:0000256" key="8">
    <source>
        <dbReference type="ARBA" id="ARBA00023004"/>
    </source>
</evidence>
<comment type="similarity">
    <text evidence="10">Belongs to the CcmE/CycJ family.</text>
</comment>
<keyword evidence="2 10" id="KW-0349">Heme</keyword>
<evidence type="ECO:0000256" key="6">
    <source>
        <dbReference type="ARBA" id="ARBA00022968"/>
    </source>
</evidence>
<keyword evidence="7 10" id="KW-1133">Transmembrane helix</keyword>
<dbReference type="InterPro" id="IPR036127">
    <property type="entry name" value="CcmE-like_sf"/>
</dbReference>
<feature type="topological domain" description="Extracellular" evidence="10">
    <location>
        <begin position="29"/>
        <end position="185"/>
    </location>
</feature>
<keyword evidence="4 10" id="KW-0479">Metal-binding</keyword>
<feature type="binding site" description="axial binding residue" evidence="10">
    <location>
        <position position="126"/>
    </location>
    <ligand>
        <name>heme</name>
        <dbReference type="ChEBI" id="CHEBI:30413"/>
    </ligand>
    <ligandPart>
        <name>Fe</name>
        <dbReference type="ChEBI" id="CHEBI:18248"/>
    </ligandPart>
</feature>
<comment type="caution">
    <text evidence="12">The sequence shown here is derived from an EMBL/GenBank/DDBJ whole genome shotgun (WGS) entry which is preliminary data.</text>
</comment>
<name>A0ABU7T6R1_9HYPH</name>
<evidence type="ECO:0000256" key="5">
    <source>
        <dbReference type="ARBA" id="ARBA00022748"/>
    </source>
</evidence>
<feature type="compositionally biased region" description="Basic and acidic residues" evidence="11">
    <location>
        <begin position="153"/>
        <end position="174"/>
    </location>
</feature>
<reference evidence="12 13" key="1">
    <citation type="journal article" date="2012" name="Genet. Mol. Biol.">
        <title>Analysis of 16S rRNA and mxaF genes revealing insights into Methylobacterium niche-specific plant association.</title>
        <authorList>
            <person name="Dourado M.N."/>
            <person name="Andreote F.D."/>
            <person name="Dini-Andreote F."/>
            <person name="Conti R."/>
            <person name="Araujo J.M."/>
            <person name="Araujo W.L."/>
        </authorList>
    </citation>
    <scope>NUCLEOTIDE SEQUENCE [LARGE SCALE GENOMIC DNA]</scope>
    <source>
        <strain evidence="12 13">SR1.6/4</strain>
    </source>
</reference>
<keyword evidence="6 10" id="KW-0735">Signal-anchor</keyword>
<dbReference type="InterPro" id="IPR012340">
    <property type="entry name" value="NA-bd_OB-fold"/>
</dbReference>
<dbReference type="EMBL" id="MLBY01000003">
    <property type="protein sequence ID" value="MEE7456244.1"/>
    <property type="molecule type" value="Genomic_DNA"/>
</dbReference>
<protein>
    <recommendedName>
        <fullName evidence="10">Cytochrome c-type biogenesis protein CcmE</fullName>
    </recommendedName>
    <alternativeName>
        <fullName evidence="10">Cytochrome c maturation protein E</fullName>
    </alternativeName>
    <alternativeName>
        <fullName evidence="10">Heme chaperone CcmE</fullName>
    </alternativeName>
</protein>
<comment type="function">
    <text evidence="10">Heme chaperone required for the biogenesis of c-type cytochromes. Transiently binds heme delivered by CcmC and transfers the heme to apo-cytochromes in a process facilitated by CcmF and CcmH.</text>
</comment>
<dbReference type="InterPro" id="IPR004329">
    <property type="entry name" value="CcmE"/>
</dbReference>
<keyword evidence="5 10" id="KW-0201">Cytochrome c-type biogenesis</keyword>
<evidence type="ECO:0000256" key="7">
    <source>
        <dbReference type="ARBA" id="ARBA00022989"/>
    </source>
</evidence>
<evidence type="ECO:0000256" key="9">
    <source>
        <dbReference type="ARBA" id="ARBA00023136"/>
    </source>
</evidence>
<dbReference type="NCBIfam" id="NF009729">
    <property type="entry name" value="PRK13254.1-3"/>
    <property type="match status" value="1"/>
</dbReference>
<dbReference type="SUPFAM" id="SSF82093">
    <property type="entry name" value="Heme chaperone CcmE"/>
    <property type="match status" value="1"/>
</dbReference>
<comment type="subcellular location">
    <subcellularLocation>
        <location evidence="10">Cell membrane</location>
        <topology evidence="10">Single-pass type II membrane protein</topology>
    </subcellularLocation>
    <subcellularLocation>
        <location evidence="1">Membrane</location>
    </subcellularLocation>
</comment>
<keyword evidence="9 10" id="KW-0472">Membrane</keyword>
<dbReference type="PANTHER" id="PTHR34128:SF2">
    <property type="entry name" value="CYTOCHROME C-TYPE BIOGENESIS PROTEIN CCME HOMOLOG, MITOCHONDRIAL"/>
    <property type="match status" value="1"/>
</dbReference>
<keyword evidence="3 10" id="KW-0812">Transmembrane</keyword>
<dbReference type="HAMAP" id="MF_01959">
    <property type="entry name" value="CcmE"/>
    <property type="match status" value="1"/>
</dbReference>
<feature type="binding site" description="covalent" evidence="10">
    <location>
        <position position="122"/>
    </location>
    <ligand>
        <name>heme</name>
        <dbReference type="ChEBI" id="CHEBI:30413"/>
    </ligand>
</feature>
<sequence>MTRKSRRLILIATCGAVLALALGLILSAMTGSIVFFRSPAEVAAQGVAPGTRFRLGGLVTEGSVKRGSDQNVEFSVTDTSATVPVQYRGLLPDLFREGQGIVAEGTLDAGGVFRADTVLAKHDENYMPREVADALKAQGRWQEGGGKAAPKTDASKSDASKSETFKTETPKSEAADATLGQRSER</sequence>
<evidence type="ECO:0000313" key="13">
    <source>
        <dbReference type="Proteomes" id="UP001349262"/>
    </source>
</evidence>
<dbReference type="NCBIfam" id="NF009727">
    <property type="entry name" value="PRK13254.1-1"/>
    <property type="match status" value="1"/>
</dbReference>
<dbReference type="Pfam" id="PF03100">
    <property type="entry name" value="CcmE"/>
    <property type="match status" value="1"/>
</dbReference>
<organism evidence="12 13">
    <name type="scientific">Methylobacterium radiotolerans</name>
    <dbReference type="NCBI Taxonomy" id="31998"/>
    <lineage>
        <taxon>Bacteria</taxon>
        <taxon>Pseudomonadati</taxon>
        <taxon>Pseudomonadota</taxon>
        <taxon>Alphaproteobacteria</taxon>
        <taxon>Hyphomicrobiales</taxon>
        <taxon>Methylobacteriaceae</taxon>
        <taxon>Methylobacterium</taxon>
    </lineage>
</organism>
<evidence type="ECO:0000256" key="4">
    <source>
        <dbReference type="ARBA" id="ARBA00022723"/>
    </source>
</evidence>
<dbReference type="NCBIfam" id="NF009731">
    <property type="entry name" value="PRK13254.1-5"/>
    <property type="match status" value="1"/>
</dbReference>
<feature type="topological domain" description="Cytoplasmic" evidence="10">
    <location>
        <begin position="1"/>
        <end position="7"/>
    </location>
</feature>
<proteinExistence type="inferred from homology"/>
<dbReference type="PANTHER" id="PTHR34128">
    <property type="entry name" value="CYTOCHROME C-TYPE BIOGENESIS PROTEIN CCME HOMOLOG, MITOCHONDRIAL"/>
    <property type="match status" value="1"/>
</dbReference>
<evidence type="ECO:0000256" key="10">
    <source>
        <dbReference type="HAMAP-Rule" id="MF_01959"/>
    </source>
</evidence>
<keyword evidence="10" id="KW-1003">Cell membrane</keyword>
<gene>
    <name evidence="10" type="primary">ccmE</name>
    <name evidence="10" type="synonym">cycJ</name>
    <name evidence="12" type="ORF">MRSR164_05395</name>
</gene>
<dbReference type="Proteomes" id="UP001349262">
    <property type="component" value="Unassembled WGS sequence"/>
</dbReference>
<evidence type="ECO:0000256" key="2">
    <source>
        <dbReference type="ARBA" id="ARBA00022617"/>
    </source>
</evidence>
<dbReference type="Gene3D" id="2.40.50.140">
    <property type="entry name" value="Nucleic acid-binding proteins"/>
    <property type="match status" value="1"/>
</dbReference>
<evidence type="ECO:0000256" key="11">
    <source>
        <dbReference type="SAM" id="MobiDB-lite"/>
    </source>
</evidence>
<evidence type="ECO:0000313" key="12">
    <source>
        <dbReference type="EMBL" id="MEE7456244.1"/>
    </source>
</evidence>
<accession>A0ABU7T6R1</accession>
<evidence type="ECO:0000256" key="3">
    <source>
        <dbReference type="ARBA" id="ARBA00022692"/>
    </source>
</evidence>
<keyword evidence="13" id="KW-1185">Reference proteome</keyword>
<evidence type="ECO:0000256" key="1">
    <source>
        <dbReference type="ARBA" id="ARBA00004370"/>
    </source>
</evidence>
<feature type="region of interest" description="Disordered" evidence="11">
    <location>
        <begin position="139"/>
        <end position="185"/>
    </location>
</feature>
<keyword evidence="8 10" id="KW-0408">Iron</keyword>